<reference evidence="1 2" key="1">
    <citation type="journal article" date="2012" name="J. Am. Chem. Soc.">
        <title>Bacterial biosynthesis and maturation of the didemnin anti-cancer agents.</title>
        <authorList>
            <person name="Xu Y."/>
            <person name="Kersten R.D."/>
            <person name="Nam S.J."/>
            <person name="Lu L."/>
            <person name="Al-Suwailem A.M."/>
            <person name="Zheng H."/>
            <person name="Fenical W."/>
            <person name="Dorrestein P.C."/>
            <person name="Moore B.S."/>
            <person name="Qian P.Y."/>
        </authorList>
    </citation>
    <scope>NUCLEOTIDE SEQUENCE [LARGE SCALE GENOMIC DNA]</scope>
    <source>
        <strain evidence="1 2">KA081020-065</strain>
    </source>
</reference>
<dbReference type="EMBL" id="CP003236">
    <property type="protein sequence ID" value="AFK55287.1"/>
    <property type="molecule type" value="Genomic_DNA"/>
</dbReference>
<evidence type="ECO:0000313" key="1">
    <source>
        <dbReference type="EMBL" id="AFK55287.1"/>
    </source>
</evidence>
<evidence type="ECO:0000313" key="2">
    <source>
        <dbReference type="Proteomes" id="UP000005258"/>
    </source>
</evidence>
<sequence>MDPVRNPFAPGAGTPSPEVAGRAMILDELTVTLQRIALGKFAQPVPGGW</sequence>
<protein>
    <submittedName>
        <fullName evidence="1">Uncharacterized protein</fullName>
    </submittedName>
</protein>
<dbReference type="Proteomes" id="UP000005258">
    <property type="component" value="Chromosome"/>
</dbReference>
<dbReference type="HOGENOM" id="CLU_3141758_0_0_5"/>
<keyword evidence="2" id="KW-1185">Reference proteome</keyword>
<accession>I3TR99</accession>
<dbReference type="KEGG" id="tmo:TMO_3449"/>
<gene>
    <name evidence="1" type="ordered locus">TMO_3449</name>
</gene>
<dbReference type="AlphaFoldDB" id="I3TR99"/>
<name>I3TR99_TISMK</name>
<proteinExistence type="predicted"/>
<organism evidence="1 2">
    <name type="scientific">Tistrella mobilis (strain KA081020-065)</name>
    <dbReference type="NCBI Taxonomy" id="1110502"/>
    <lineage>
        <taxon>Bacteria</taxon>
        <taxon>Pseudomonadati</taxon>
        <taxon>Pseudomonadota</taxon>
        <taxon>Alphaproteobacteria</taxon>
        <taxon>Geminicoccales</taxon>
        <taxon>Geminicoccaceae</taxon>
        <taxon>Tistrella</taxon>
    </lineage>
</organism>